<gene>
    <name evidence="2" type="ORF">KOR34_00880</name>
</gene>
<organism evidence="2 3">
    <name type="scientific">Posidoniimonas corsicana</name>
    <dbReference type="NCBI Taxonomy" id="1938618"/>
    <lineage>
        <taxon>Bacteria</taxon>
        <taxon>Pseudomonadati</taxon>
        <taxon>Planctomycetota</taxon>
        <taxon>Planctomycetia</taxon>
        <taxon>Pirellulales</taxon>
        <taxon>Lacipirellulaceae</taxon>
        <taxon>Posidoniimonas</taxon>
    </lineage>
</organism>
<evidence type="ECO:0000313" key="3">
    <source>
        <dbReference type="Proteomes" id="UP000316714"/>
    </source>
</evidence>
<dbReference type="CDD" id="cd22997">
    <property type="entry name" value="GT_LH"/>
    <property type="match status" value="1"/>
</dbReference>
<comment type="caution">
    <text evidence="2">The sequence shown here is derived from an EMBL/GenBank/DDBJ whole genome shotgun (WGS) entry which is preliminary data.</text>
</comment>
<dbReference type="InterPro" id="IPR057589">
    <property type="entry name" value="GT_PLOD"/>
</dbReference>
<name>A0A5C5VB18_9BACT</name>
<accession>A0A5C5VB18</accession>
<reference evidence="2 3" key="1">
    <citation type="submission" date="2019-02" db="EMBL/GenBank/DDBJ databases">
        <title>Deep-cultivation of Planctomycetes and their phenomic and genomic characterization uncovers novel biology.</title>
        <authorList>
            <person name="Wiegand S."/>
            <person name="Jogler M."/>
            <person name="Boedeker C."/>
            <person name="Pinto D."/>
            <person name="Vollmers J."/>
            <person name="Rivas-Marin E."/>
            <person name="Kohn T."/>
            <person name="Peeters S.H."/>
            <person name="Heuer A."/>
            <person name="Rast P."/>
            <person name="Oberbeckmann S."/>
            <person name="Bunk B."/>
            <person name="Jeske O."/>
            <person name="Meyerdierks A."/>
            <person name="Storesund J.E."/>
            <person name="Kallscheuer N."/>
            <person name="Luecker S."/>
            <person name="Lage O.M."/>
            <person name="Pohl T."/>
            <person name="Merkel B.J."/>
            <person name="Hornburger P."/>
            <person name="Mueller R.-W."/>
            <person name="Bruemmer F."/>
            <person name="Labrenz M."/>
            <person name="Spormann A.M."/>
            <person name="Op Den Camp H."/>
            <person name="Overmann J."/>
            <person name="Amann R."/>
            <person name="Jetten M.S.M."/>
            <person name="Mascher T."/>
            <person name="Medema M.H."/>
            <person name="Devos D.P."/>
            <person name="Kaster A.-K."/>
            <person name="Ovreas L."/>
            <person name="Rohde M."/>
            <person name="Galperin M.Y."/>
            <person name="Jogler C."/>
        </authorList>
    </citation>
    <scope>NUCLEOTIDE SEQUENCE [LARGE SCALE GENOMIC DNA]</scope>
    <source>
        <strain evidence="2 3">KOR34</strain>
    </source>
</reference>
<dbReference type="Proteomes" id="UP000316714">
    <property type="component" value="Unassembled WGS sequence"/>
</dbReference>
<feature type="domain" description="PLOD1-3-like GT" evidence="1">
    <location>
        <begin position="36"/>
        <end position="159"/>
    </location>
</feature>
<dbReference type="AlphaFoldDB" id="A0A5C5VB18"/>
<evidence type="ECO:0000259" key="1">
    <source>
        <dbReference type="Pfam" id="PF25342"/>
    </source>
</evidence>
<sequence>MPSAKPVAIEPATPSNTAVLTIGSYPHEELESRLGPLLRSARRFGADLHIKGVGEEYQSHYVSKVVRMRRWIEDLHAPIRYVLYVDGGDSFFCRPLGAVCDAFRDLNCDVLVGAESTFYPCGRPEWKNRFPARWTGRRSINAGMWMGCRESLCKLFSSMAAFSDSIMQSGVRCDRAWKPYRRFMRDDQFLWQACYTDPNIAALREPIVVDSNMRCFANVTCGSWRTPPNRDFALRNQTPIARRSGASPGVLHFPGRNRGHVLLAWAETLGLGFQAEDR</sequence>
<evidence type="ECO:0000313" key="2">
    <source>
        <dbReference type="EMBL" id="TWT35200.1"/>
    </source>
</evidence>
<keyword evidence="3" id="KW-1185">Reference proteome</keyword>
<protein>
    <recommendedName>
        <fullName evidence="1">PLOD1-3-like GT domain-containing protein</fullName>
    </recommendedName>
</protein>
<proteinExistence type="predicted"/>
<dbReference type="Pfam" id="PF25342">
    <property type="entry name" value="GT_PLOD"/>
    <property type="match status" value="1"/>
</dbReference>
<dbReference type="EMBL" id="SIHJ01000001">
    <property type="protein sequence ID" value="TWT35200.1"/>
    <property type="molecule type" value="Genomic_DNA"/>
</dbReference>